<dbReference type="RefSeq" id="WP_011132831.1">
    <property type="nucleotide sequence ID" value="NC_005072.1"/>
</dbReference>
<dbReference type="AlphaFoldDB" id="Q7V0Q9"/>
<evidence type="ECO:0000313" key="8">
    <source>
        <dbReference type="Proteomes" id="UP000001026"/>
    </source>
</evidence>
<dbReference type="PANTHER" id="PTHR37422:SF13">
    <property type="entry name" value="LIPOPOLYSACCHARIDE BIOSYNTHESIS PROTEIN PA4999-RELATED"/>
    <property type="match status" value="1"/>
</dbReference>
<evidence type="ECO:0000313" key="7">
    <source>
        <dbReference type="EMBL" id="CAE19656.1"/>
    </source>
</evidence>
<feature type="transmembrane region" description="Helical" evidence="5">
    <location>
        <begin position="106"/>
        <end position="123"/>
    </location>
</feature>
<dbReference type="PANTHER" id="PTHR37422">
    <property type="entry name" value="TEICHURONIC ACID BIOSYNTHESIS PROTEIN TUAE"/>
    <property type="match status" value="1"/>
</dbReference>
<protein>
    <recommendedName>
        <fullName evidence="6">O-antigen ligase-related domain-containing protein</fullName>
    </recommendedName>
</protein>
<dbReference type="InterPro" id="IPR051533">
    <property type="entry name" value="WaaL-like"/>
</dbReference>
<feature type="domain" description="O-antigen ligase-related" evidence="6">
    <location>
        <begin position="230"/>
        <end position="378"/>
    </location>
</feature>
<dbReference type="eggNOG" id="COG3307">
    <property type="taxonomic scope" value="Bacteria"/>
</dbReference>
<dbReference type="EMBL" id="BX548174">
    <property type="protein sequence ID" value="CAE19656.1"/>
    <property type="molecule type" value="Genomic_DNA"/>
</dbReference>
<feature type="transmembrane region" description="Helical" evidence="5">
    <location>
        <begin position="65"/>
        <end position="86"/>
    </location>
</feature>
<proteinExistence type="predicted"/>
<feature type="transmembrane region" description="Helical" evidence="5">
    <location>
        <begin position="27"/>
        <end position="53"/>
    </location>
</feature>
<dbReference type="STRING" id="59919.PMM1197"/>
<evidence type="ECO:0000256" key="1">
    <source>
        <dbReference type="ARBA" id="ARBA00004141"/>
    </source>
</evidence>
<feature type="transmembrane region" description="Helical" evidence="5">
    <location>
        <begin position="259"/>
        <end position="282"/>
    </location>
</feature>
<keyword evidence="3 5" id="KW-1133">Transmembrane helix</keyword>
<accession>Q7V0Q9</accession>
<evidence type="ECO:0000256" key="5">
    <source>
        <dbReference type="SAM" id="Phobius"/>
    </source>
</evidence>
<dbReference type="OrthoDB" id="547142at2"/>
<keyword evidence="4 5" id="KW-0472">Membrane</keyword>
<feature type="transmembrane region" description="Helical" evidence="5">
    <location>
        <begin position="323"/>
        <end position="344"/>
    </location>
</feature>
<reference evidence="7 8" key="1">
    <citation type="journal article" date="2003" name="Nature">
        <title>Genome divergence in two Prochlorococcus ecotypes reflects oceanic niche differentiation.</title>
        <authorList>
            <person name="Rocap G."/>
            <person name="Larimer F.W."/>
            <person name="Lamerdin J.E."/>
            <person name="Malfatti S."/>
            <person name="Chain P."/>
            <person name="Ahlgren N.A."/>
            <person name="Arellano A."/>
            <person name="Coleman M."/>
            <person name="Hauser L."/>
            <person name="Hess W.R."/>
            <person name="Johnson Z.I."/>
            <person name="Land M.L."/>
            <person name="Lindell D."/>
            <person name="Post A.F."/>
            <person name="Regala W."/>
            <person name="Shah M."/>
            <person name="Shaw S.L."/>
            <person name="Steglich C."/>
            <person name="Sullivan M.B."/>
            <person name="Ting C.S."/>
            <person name="Tolonen A."/>
            <person name="Webb E.A."/>
            <person name="Zinser E.R."/>
            <person name="Chisholm S.W."/>
        </authorList>
    </citation>
    <scope>NUCLEOTIDE SEQUENCE [LARGE SCALE GENOMIC DNA]</scope>
    <source>
        <strain evidence="8">CCMP1986 / NIES-2087 / MED4</strain>
    </source>
</reference>
<comment type="subcellular location">
    <subcellularLocation>
        <location evidence="1">Membrane</location>
        <topology evidence="1">Multi-pass membrane protein</topology>
    </subcellularLocation>
</comment>
<organism evidence="7 8">
    <name type="scientific">Prochlorococcus marinus subsp. pastoris (strain CCMP1986 / NIES-2087 / MED4)</name>
    <dbReference type="NCBI Taxonomy" id="59919"/>
    <lineage>
        <taxon>Bacteria</taxon>
        <taxon>Bacillati</taxon>
        <taxon>Cyanobacteriota</taxon>
        <taxon>Cyanophyceae</taxon>
        <taxon>Synechococcales</taxon>
        <taxon>Prochlorococcaceae</taxon>
        <taxon>Prochlorococcus</taxon>
    </lineage>
</organism>
<gene>
    <name evidence="7" type="ordered locus">PMM1197</name>
</gene>
<feature type="transmembrane region" description="Helical" evidence="5">
    <location>
        <begin position="221"/>
        <end position="239"/>
    </location>
</feature>
<dbReference type="GO" id="GO:0016020">
    <property type="term" value="C:membrane"/>
    <property type="evidence" value="ECO:0007669"/>
    <property type="project" value="UniProtKB-SubCell"/>
</dbReference>
<name>Q7V0Q9_PROMP</name>
<feature type="transmembrane region" description="Helical" evidence="5">
    <location>
        <begin position="196"/>
        <end position="214"/>
    </location>
</feature>
<feature type="transmembrane region" description="Helical" evidence="5">
    <location>
        <begin position="132"/>
        <end position="152"/>
    </location>
</feature>
<keyword evidence="2 5" id="KW-0812">Transmembrane</keyword>
<evidence type="ECO:0000256" key="4">
    <source>
        <dbReference type="ARBA" id="ARBA00023136"/>
    </source>
</evidence>
<sequence>MNFNFIPRIEFKELFVKSNKNLNGINYFRIGVFLLPSAFSVSSIFLIIALIINTKSEKINYFKDYFNYPLFLSGILILITAISNYLSNSQIADMRFENRIQFLLDIANWIPFFYVFSSFGNYLSNTKLRKEFSILLISGSLPIFVSGFYQFFLFKFNMPFSLSGPYKLFNGLITWYQYVIQPTGELGVTSIFNNPNYLGCWLLILLPFSMFLSIQKYEKRYQKIFALSFLISIVILIALSKSRAALGLLALSIPATFELNLLITTLFLIFYLSTNLLIIFFANTDYQSSIKQLIPEQIINDFSQSKLLGNPSRELRSDIWSSAINFIKLKPLFGIGAGLFPLVYISRNELTEEVNNWVGHTHNLFLELAFNYGLILASVISFFILFLIIKSFFVIRFNKLKACNSINNFNRAWWAATILLVSSQLVDVQYYDGRISIVFWILLSGLRAIIKEG</sequence>
<evidence type="ECO:0000259" key="6">
    <source>
        <dbReference type="Pfam" id="PF04932"/>
    </source>
</evidence>
<feature type="transmembrane region" description="Helical" evidence="5">
    <location>
        <begin position="364"/>
        <end position="389"/>
    </location>
</feature>
<dbReference type="Pfam" id="PF04932">
    <property type="entry name" value="Wzy_C"/>
    <property type="match status" value="1"/>
</dbReference>
<dbReference type="HOGENOM" id="CLU_052475_0_0_3"/>
<dbReference type="Proteomes" id="UP000001026">
    <property type="component" value="Chromosome"/>
</dbReference>
<evidence type="ECO:0000256" key="2">
    <source>
        <dbReference type="ARBA" id="ARBA00022692"/>
    </source>
</evidence>
<dbReference type="InterPro" id="IPR007016">
    <property type="entry name" value="O-antigen_ligase-rel_domated"/>
</dbReference>
<evidence type="ECO:0000256" key="3">
    <source>
        <dbReference type="ARBA" id="ARBA00022989"/>
    </source>
</evidence>
<dbReference type="KEGG" id="pmm:PMM1197"/>